<feature type="compositionally biased region" description="Low complexity" evidence="11">
    <location>
        <begin position="125"/>
        <end position="139"/>
    </location>
</feature>
<feature type="domain" description="Ribonuclease H1 N-terminal" evidence="12">
    <location>
        <begin position="6"/>
        <end position="48"/>
    </location>
</feature>
<evidence type="ECO:0000256" key="7">
    <source>
        <dbReference type="ARBA" id="ARBA00022723"/>
    </source>
</evidence>
<feature type="region of interest" description="Disordered" evidence="11">
    <location>
        <begin position="464"/>
        <end position="493"/>
    </location>
</feature>
<evidence type="ECO:0000256" key="3">
    <source>
        <dbReference type="ARBA" id="ARBA00005300"/>
    </source>
</evidence>
<dbReference type="AlphaFoldDB" id="A0A423VWX4"/>
<feature type="region of interest" description="Disordered" evidence="11">
    <location>
        <begin position="65"/>
        <end position="100"/>
    </location>
</feature>
<organism evidence="13 14">
    <name type="scientific">Cytospora chrysosperma</name>
    <name type="common">Cytospora canker fungus</name>
    <name type="synonym">Sphaeria chrysosperma</name>
    <dbReference type="NCBI Taxonomy" id="252740"/>
    <lineage>
        <taxon>Eukaryota</taxon>
        <taxon>Fungi</taxon>
        <taxon>Dikarya</taxon>
        <taxon>Ascomycota</taxon>
        <taxon>Pezizomycotina</taxon>
        <taxon>Sordariomycetes</taxon>
        <taxon>Sordariomycetidae</taxon>
        <taxon>Diaporthales</taxon>
        <taxon>Cytosporaceae</taxon>
        <taxon>Cytospora</taxon>
    </lineage>
</organism>
<reference evidence="13 14" key="1">
    <citation type="submission" date="2015-09" db="EMBL/GenBank/DDBJ databases">
        <title>Host preference determinants of Valsa canker pathogens revealed by comparative genomics.</title>
        <authorList>
            <person name="Yin Z."/>
            <person name="Huang L."/>
        </authorList>
    </citation>
    <scope>NUCLEOTIDE SEQUENCE [LARGE SCALE GENOMIC DNA]</scope>
    <source>
        <strain evidence="13 14">YSFL</strain>
    </source>
</reference>
<keyword evidence="9" id="KW-0378">Hydrolase</keyword>
<feature type="domain" description="Ribonuclease H1 N-terminal" evidence="12">
    <location>
        <begin position="211"/>
        <end position="254"/>
    </location>
</feature>
<proteinExistence type="inferred from homology"/>
<evidence type="ECO:0000256" key="6">
    <source>
        <dbReference type="ARBA" id="ARBA00022722"/>
    </source>
</evidence>
<protein>
    <recommendedName>
        <fullName evidence="5">Ribonuclease H</fullName>
        <ecNumber evidence="4">3.1.26.4</ecNumber>
    </recommendedName>
</protein>
<feature type="compositionally biased region" description="Pro residues" evidence="11">
    <location>
        <begin position="178"/>
        <end position="195"/>
    </location>
</feature>
<dbReference type="EC" id="3.1.26.4" evidence="4"/>
<dbReference type="STRING" id="252740.A0A423VWX4"/>
<comment type="cofactor">
    <cofactor evidence="1">
        <name>Mg(2+)</name>
        <dbReference type="ChEBI" id="CHEBI:18420"/>
    </cofactor>
</comment>
<keyword evidence="10" id="KW-0460">Magnesium</keyword>
<keyword evidence="7" id="KW-0479">Metal-binding</keyword>
<evidence type="ECO:0000256" key="1">
    <source>
        <dbReference type="ARBA" id="ARBA00001946"/>
    </source>
</evidence>
<comment type="function">
    <text evidence="2">Endonuclease that specifically degrades the RNA of RNA-DNA hybrids.</text>
</comment>
<dbReference type="OrthoDB" id="6105938at2759"/>
<dbReference type="InterPro" id="IPR009027">
    <property type="entry name" value="Ribosomal_bL9/RNase_H1_N"/>
</dbReference>
<comment type="similarity">
    <text evidence="3">Belongs to the RNase H family.</text>
</comment>
<dbReference type="FunFam" id="3.40.970.10:FF:000001">
    <property type="entry name" value="Ribonuclease H1"/>
    <property type="match status" value="1"/>
</dbReference>
<evidence type="ECO:0000256" key="11">
    <source>
        <dbReference type="SAM" id="MobiDB-lite"/>
    </source>
</evidence>
<evidence type="ECO:0000313" key="14">
    <source>
        <dbReference type="Proteomes" id="UP000284375"/>
    </source>
</evidence>
<evidence type="ECO:0000256" key="2">
    <source>
        <dbReference type="ARBA" id="ARBA00004065"/>
    </source>
</evidence>
<evidence type="ECO:0000256" key="8">
    <source>
        <dbReference type="ARBA" id="ARBA00022759"/>
    </source>
</evidence>
<dbReference type="PANTHER" id="PTHR38846:SF1">
    <property type="entry name" value="C3H1-TYPE DOMAIN-CONTAINING PROTEIN"/>
    <property type="match status" value="1"/>
</dbReference>
<dbReference type="EMBL" id="LJZO01000023">
    <property type="protein sequence ID" value="ROV95537.1"/>
    <property type="molecule type" value="Genomic_DNA"/>
</dbReference>
<keyword evidence="14" id="KW-1185">Reference proteome</keyword>
<dbReference type="FunFam" id="3.40.970.10:FF:000002">
    <property type="entry name" value="Ribonuclease H"/>
    <property type="match status" value="1"/>
</dbReference>
<comment type="caution">
    <text evidence="13">The sequence shown here is derived from an EMBL/GenBank/DDBJ whole genome shotgun (WGS) entry which is preliminary data.</text>
</comment>
<evidence type="ECO:0000256" key="5">
    <source>
        <dbReference type="ARBA" id="ARBA00017721"/>
    </source>
</evidence>
<evidence type="ECO:0000256" key="9">
    <source>
        <dbReference type="ARBA" id="ARBA00022801"/>
    </source>
</evidence>
<dbReference type="Proteomes" id="UP000284375">
    <property type="component" value="Unassembled WGS sequence"/>
</dbReference>
<evidence type="ECO:0000313" key="13">
    <source>
        <dbReference type="EMBL" id="ROV95537.1"/>
    </source>
</evidence>
<dbReference type="InterPro" id="IPR011320">
    <property type="entry name" value="RNase_H1_N"/>
</dbReference>
<evidence type="ECO:0000256" key="10">
    <source>
        <dbReference type="ARBA" id="ARBA00022842"/>
    </source>
</evidence>
<evidence type="ECO:0000256" key="4">
    <source>
        <dbReference type="ARBA" id="ARBA00012180"/>
    </source>
</evidence>
<dbReference type="InterPro" id="IPR037056">
    <property type="entry name" value="RNase_H1_N_sf"/>
</dbReference>
<name>A0A423VWX4_CYTCH</name>
<dbReference type="Pfam" id="PF01693">
    <property type="entry name" value="Cauli_VI"/>
    <property type="match status" value="2"/>
</dbReference>
<feature type="compositionally biased region" description="Low complexity" evidence="11">
    <location>
        <begin position="156"/>
        <end position="176"/>
    </location>
</feature>
<feature type="region of interest" description="Disordered" evidence="11">
    <location>
        <begin position="114"/>
        <end position="203"/>
    </location>
</feature>
<evidence type="ECO:0000259" key="12">
    <source>
        <dbReference type="Pfam" id="PF01693"/>
    </source>
</evidence>
<sequence>MGQWAWYAVQKGRQPGLYRTWDECAAQVKGFASARFKGFNTREGAESYVRGGNTGVTGGGVPRVMGVSSSAPPTSASGLSTTATPSSSAAPRPGSSAPARGMIGISAEVMSSLLNLDPPSTPARSTSGLSTTSSISSSTPRMTVNGLSAAPRTINGLSPTPELTSSTPTGSIITTSRPPAPAPAPAPPAPAPPAPASALISSTPASSPSPKFYAVAAGRSPGVYLTWRECEAQIRGVSGARYKSFRTRAEAVEFLAVHGGGGHFSQFEADGFRPDRGASFSDEFGRLSSSQGWVPGSQRYQEERVRALHNELRTHYFSSIPTMAREEEQNHDVDGPLHAVKKEKGNHLIKEEDEEEEEEDENENSFAIREQLLELQCFQNLCREVGKAPADSREGCRSILKETFVNIVDLIDARRIGAKIEVWADFEEFRRYTLQNHKTMPYKQAEKYPLLECFLQRILHPDRSAARGSRRRRRLSSSSDGMSGHESKRRLVG</sequence>
<dbReference type="Gene3D" id="3.40.970.10">
    <property type="entry name" value="Ribonuclease H1, N-terminal domain"/>
    <property type="match status" value="2"/>
</dbReference>
<accession>A0A423VWX4</accession>
<dbReference type="SUPFAM" id="SSF55658">
    <property type="entry name" value="L9 N-domain-like"/>
    <property type="match status" value="2"/>
</dbReference>
<keyword evidence="6" id="KW-0540">Nuclease</keyword>
<dbReference type="GO" id="GO:0004523">
    <property type="term" value="F:RNA-DNA hybrid ribonuclease activity"/>
    <property type="evidence" value="ECO:0007669"/>
    <property type="project" value="UniProtKB-EC"/>
</dbReference>
<dbReference type="PANTHER" id="PTHR38846">
    <property type="entry name" value="C3H1-TYPE DOMAIN-CONTAINING PROTEIN"/>
    <property type="match status" value="1"/>
</dbReference>
<dbReference type="GO" id="GO:0046872">
    <property type="term" value="F:metal ion binding"/>
    <property type="evidence" value="ECO:0007669"/>
    <property type="project" value="UniProtKB-KW"/>
</dbReference>
<gene>
    <name evidence="13" type="ORF">VSDG_05340</name>
</gene>
<keyword evidence="8" id="KW-0255">Endonuclease</keyword>